<dbReference type="EMBL" id="MU865034">
    <property type="protein sequence ID" value="KAK4459534.1"/>
    <property type="molecule type" value="Genomic_DNA"/>
</dbReference>
<dbReference type="InterPro" id="IPR045063">
    <property type="entry name" value="Dynamin_N"/>
</dbReference>
<evidence type="ECO:0000313" key="7">
    <source>
        <dbReference type="Proteomes" id="UP001321749"/>
    </source>
</evidence>
<dbReference type="Pfam" id="PF00350">
    <property type="entry name" value="Dynamin_N"/>
    <property type="match status" value="1"/>
</dbReference>
<dbReference type="GO" id="GO:0016020">
    <property type="term" value="C:membrane"/>
    <property type="evidence" value="ECO:0007669"/>
    <property type="project" value="TreeGrafter"/>
</dbReference>
<dbReference type="AlphaFoldDB" id="A0AAV9HHJ5"/>
<dbReference type="GO" id="GO:0005525">
    <property type="term" value="F:GTP binding"/>
    <property type="evidence" value="ECO:0007669"/>
    <property type="project" value="InterPro"/>
</dbReference>
<reference evidence="6" key="2">
    <citation type="submission" date="2023-06" db="EMBL/GenBank/DDBJ databases">
        <authorList>
            <consortium name="Lawrence Berkeley National Laboratory"/>
            <person name="Mondo S.J."/>
            <person name="Hensen N."/>
            <person name="Bonometti L."/>
            <person name="Westerberg I."/>
            <person name="Brannstrom I.O."/>
            <person name="Guillou S."/>
            <person name="Cros-Aarteil S."/>
            <person name="Calhoun S."/>
            <person name="Haridas S."/>
            <person name="Kuo A."/>
            <person name="Pangilinan J."/>
            <person name="Riley R."/>
            <person name="Labutti K."/>
            <person name="Andreopoulos B."/>
            <person name="Lipzen A."/>
            <person name="Chen C."/>
            <person name="Yanf M."/>
            <person name="Daum C."/>
            <person name="Ng V."/>
            <person name="Clum A."/>
            <person name="Steindorff A."/>
            <person name="Ohm R."/>
            <person name="Martin F."/>
            <person name="Silar P."/>
            <person name="Natvig D."/>
            <person name="Lalanne C."/>
            <person name="Gautier V."/>
            <person name="Ament-Velasquez S.L."/>
            <person name="Kruys A."/>
            <person name="Hutchinson M.I."/>
            <person name="Powell A.J."/>
            <person name="Barry K."/>
            <person name="Miller A.N."/>
            <person name="Grigoriev I.V."/>
            <person name="Debuchy R."/>
            <person name="Gladieux P."/>
            <person name="Thoren M.H."/>
            <person name="Johannesson H."/>
        </authorList>
    </citation>
    <scope>NUCLEOTIDE SEQUENCE</scope>
    <source>
        <strain evidence="6">PSN324</strain>
    </source>
</reference>
<dbReference type="FunFam" id="3.40.50.300:FF:001425">
    <property type="entry name" value="Dynamin GTPase, putative"/>
    <property type="match status" value="1"/>
</dbReference>
<dbReference type="PANTHER" id="PTHR11566">
    <property type="entry name" value="DYNAMIN"/>
    <property type="match status" value="1"/>
</dbReference>
<dbReference type="Proteomes" id="UP001321749">
    <property type="component" value="Unassembled WGS sequence"/>
</dbReference>
<evidence type="ECO:0000313" key="6">
    <source>
        <dbReference type="EMBL" id="KAK4459534.1"/>
    </source>
</evidence>
<dbReference type="SUPFAM" id="SSF52540">
    <property type="entry name" value="P-loop containing nucleoside triphosphate hydrolases"/>
    <property type="match status" value="1"/>
</dbReference>
<dbReference type="GO" id="GO:0006897">
    <property type="term" value="P:endocytosis"/>
    <property type="evidence" value="ECO:0007669"/>
    <property type="project" value="TreeGrafter"/>
</dbReference>
<dbReference type="InterPro" id="IPR020850">
    <property type="entry name" value="GED_dom"/>
</dbReference>
<keyword evidence="2" id="KW-0342">GTP-binding</keyword>
<organism evidence="6 7">
    <name type="scientific">Cladorrhinum samala</name>
    <dbReference type="NCBI Taxonomy" id="585594"/>
    <lineage>
        <taxon>Eukaryota</taxon>
        <taxon>Fungi</taxon>
        <taxon>Dikarya</taxon>
        <taxon>Ascomycota</taxon>
        <taxon>Pezizomycotina</taxon>
        <taxon>Sordariomycetes</taxon>
        <taxon>Sordariomycetidae</taxon>
        <taxon>Sordariales</taxon>
        <taxon>Podosporaceae</taxon>
        <taxon>Cladorrhinum</taxon>
    </lineage>
</organism>
<dbReference type="CDD" id="cd08771">
    <property type="entry name" value="DLP_1"/>
    <property type="match status" value="1"/>
</dbReference>
<dbReference type="SMART" id="SM00053">
    <property type="entry name" value="DYNc"/>
    <property type="match status" value="1"/>
</dbReference>
<feature type="domain" description="Dynamin-type G" evidence="5">
    <location>
        <begin position="35"/>
        <end position="319"/>
    </location>
</feature>
<reference evidence="6" key="1">
    <citation type="journal article" date="2023" name="Mol. Phylogenet. Evol.">
        <title>Genome-scale phylogeny and comparative genomics of the fungal order Sordariales.</title>
        <authorList>
            <person name="Hensen N."/>
            <person name="Bonometti L."/>
            <person name="Westerberg I."/>
            <person name="Brannstrom I.O."/>
            <person name="Guillou S."/>
            <person name="Cros-Aarteil S."/>
            <person name="Calhoun S."/>
            <person name="Haridas S."/>
            <person name="Kuo A."/>
            <person name="Mondo S."/>
            <person name="Pangilinan J."/>
            <person name="Riley R."/>
            <person name="LaButti K."/>
            <person name="Andreopoulos B."/>
            <person name="Lipzen A."/>
            <person name="Chen C."/>
            <person name="Yan M."/>
            <person name="Daum C."/>
            <person name="Ng V."/>
            <person name="Clum A."/>
            <person name="Steindorff A."/>
            <person name="Ohm R.A."/>
            <person name="Martin F."/>
            <person name="Silar P."/>
            <person name="Natvig D.O."/>
            <person name="Lalanne C."/>
            <person name="Gautier V."/>
            <person name="Ament-Velasquez S.L."/>
            <person name="Kruys A."/>
            <person name="Hutchinson M.I."/>
            <person name="Powell A.J."/>
            <person name="Barry K."/>
            <person name="Miller A.N."/>
            <person name="Grigoriev I.V."/>
            <person name="Debuchy R."/>
            <person name="Gladieux P."/>
            <person name="Hiltunen Thoren M."/>
            <person name="Johannesson H."/>
        </authorList>
    </citation>
    <scope>NUCLEOTIDE SEQUENCE</scope>
    <source>
        <strain evidence="6">PSN324</strain>
    </source>
</reference>
<dbReference type="GO" id="GO:0000266">
    <property type="term" value="P:mitochondrial fission"/>
    <property type="evidence" value="ECO:0007669"/>
    <property type="project" value="TreeGrafter"/>
</dbReference>
<dbReference type="GO" id="GO:0016559">
    <property type="term" value="P:peroxisome fission"/>
    <property type="evidence" value="ECO:0007669"/>
    <property type="project" value="TreeGrafter"/>
</dbReference>
<comment type="caution">
    <text evidence="6">The sequence shown here is derived from an EMBL/GenBank/DDBJ whole genome shotgun (WGS) entry which is preliminary data.</text>
</comment>
<evidence type="ECO:0000259" key="4">
    <source>
        <dbReference type="PROSITE" id="PS51388"/>
    </source>
</evidence>
<feature type="domain" description="GED" evidence="4">
    <location>
        <begin position="622"/>
        <end position="713"/>
    </location>
</feature>
<dbReference type="Gene3D" id="1.20.120.1240">
    <property type="entry name" value="Dynamin, middle domain"/>
    <property type="match status" value="1"/>
</dbReference>
<dbReference type="PROSITE" id="PS51718">
    <property type="entry name" value="G_DYNAMIN_2"/>
    <property type="match status" value="1"/>
</dbReference>
<dbReference type="GO" id="GO:0048312">
    <property type="term" value="P:intracellular distribution of mitochondria"/>
    <property type="evidence" value="ECO:0007669"/>
    <property type="project" value="TreeGrafter"/>
</dbReference>
<dbReference type="GO" id="GO:0005739">
    <property type="term" value="C:mitochondrion"/>
    <property type="evidence" value="ECO:0007669"/>
    <property type="project" value="TreeGrafter"/>
</dbReference>
<dbReference type="InterPro" id="IPR027417">
    <property type="entry name" value="P-loop_NTPase"/>
</dbReference>
<keyword evidence="1" id="KW-0547">Nucleotide-binding</keyword>
<evidence type="ECO:0000256" key="3">
    <source>
        <dbReference type="SAM" id="MobiDB-lite"/>
    </source>
</evidence>
<dbReference type="Pfam" id="PF01031">
    <property type="entry name" value="Dynamin_M"/>
    <property type="match status" value="1"/>
</dbReference>
<dbReference type="InterPro" id="IPR022812">
    <property type="entry name" value="Dynamin"/>
</dbReference>
<dbReference type="PRINTS" id="PR00195">
    <property type="entry name" value="DYNAMIN"/>
</dbReference>
<accession>A0AAV9HHJ5</accession>
<dbReference type="GO" id="GO:0008017">
    <property type="term" value="F:microtubule binding"/>
    <property type="evidence" value="ECO:0007669"/>
    <property type="project" value="TreeGrafter"/>
</dbReference>
<dbReference type="GO" id="GO:0003924">
    <property type="term" value="F:GTPase activity"/>
    <property type="evidence" value="ECO:0007669"/>
    <property type="project" value="InterPro"/>
</dbReference>
<evidence type="ECO:0000259" key="5">
    <source>
        <dbReference type="PROSITE" id="PS51718"/>
    </source>
</evidence>
<dbReference type="PANTHER" id="PTHR11566:SF21">
    <property type="entry name" value="DYNAMIN RELATED PROTEIN 1, ISOFORM A"/>
    <property type="match status" value="1"/>
</dbReference>
<sequence length="746" mass="83000">MVALDDGPMSKLCSEDQLQLLNAIDKLRAQGISNYVSLPQIIVCGDQSSGKSSVLEAISGVSFPIKSNLCTRFPTELILRRAPHRTARVSIVPHEERSESEQKALRSFGQEGVDLADLPDLIEKAKSAMGISPHGKAFAKDILRVEVTGSDRPHLTMVDLPGLIHSETKNQSASDVQLIQDVVQGYMKQSRCIILAVVSAKNDFANQIVLKLARTADPAGNRTLGVITKPDTLTVGSASESLYLALARNQEVEFRLGWHVVKNMDSEKGAWTHSERDADEDDFFRSSIWNEIPPSSLGVVTFRDRLSKVLLGQVITELPSLLSEIDKKFMLCEKQLNGLGDPRARSFDQRHYLFQLAESFQDLVKSSISGNYLKPFFKPAKTNVGYEQRIRAVVQNLNEDFASNLSELGHRWNIINDEDKSHGSRLSAPQVARCPLGTVTDVRKSSFISYVEYLQNRTRGRELPGTFNPMLVADLFLEQSGHWEAIARGHIDSVWKAASRFLDLVVDHIADDSAAVALKREVVTPAMKAVLEDMRAKTSELLVPHQNAHPITYNDTFLEALENVRIQRREKEFSAIIRKRLRIDTASTLSLMAWSSTERHDIDALIKDLARADGMGMKRLAATDATDCLNAYYDVALQRFIDDIAVEVIEAKLMNTLEKILSPVSVHNMSADRAACIAGEPEYSKMERLQLTKQLNVLKSGLETCRRFVGLHAQVFPGSVSLPPIPTHDITPEAEPEQDTPTSEQE</sequence>
<keyword evidence="7" id="KW-1185">Reference proteome</keyword>
<dbReference type="InterPro" id="IPR000375">
    <property type="entry name" value="Dynamin_stalk"/>
</dbReference>
<proteinExistence type="predicted"/>
<dbReference type="GO" id="GO:0005874">
    <property type="term" value="C:microtubule"/>
    <property type="evidence" value="ECO:0007669"/>
    <property type="project" value="TreeGrafter"/>
</dbReference>
<keyword evidence="6" id="KW-0378">Hydrolase</keyword>
<feature type="region of interest" description="Disordered" evidence="3">
    <location>
        <begin position="720"/>
        <end position="746"/>
    </location>
</feature>
<dbReference type="PROSITE" id="PS51388">
    <property type="entry name" value="GED"/>
    <property type="match status" value="1"/>
</dbReference>
<gene>
    <name evidence="6" type="ORF">QBC42DRAFT_311424</name>
</gene>
<name>A0AAV9HHJ5_9PEZI</name>
<dbReference type="InterPro" id="IPR030381">
    <property type="entry name" value="G_DYNAMIN_dom"/>
</dbReference>
<evidence type="ECO:0000256" key="2">
    <source>
        <dbReference type="ARBA" id="ARBA00023134"/>
    </source>
</evidence>
<evidence type="ECO:0000256" key="1">
    <source>
        <dbReference type="ARBA" id="ARBA00022741"/>
    </source>
</evidence>
<dbReference type="InterPro" id="IPR001401">
    <property type="entry name" value="Dynamin_GTPase"/>
</dbReference>
<protein>
    <submittedName>
        <fullName evidence="6">P-loop containing nucleoside triphosphate hydrolase protein</fullName>
    </submittedName>
</protein>
<dbReference type="Gene3D" id="3.40.50.300">
    <property type="entry name" value="P-loop containing nucleotide triphosphate hydrolases"/>
    <property type="match status" value="1"/>
</dbReference>